<sequence>MWLFYSKFKSDAFTPFLLFIFSKIVLSLFNNNSILNLSYGKDYFIENIDNPKFLKI</sequence>
<dbReference type="KEGG" id="mfm:MfeM64YM_0821"/>
<feature type="transmembrane region" description="Helical" evidence="1">
    <location>
        <begin position="12"/>
        <end position="29"/>
    </location>
</feature>
<organism evidence="2 3">
    <name type="scientific">Mycoplasmopsis fermentans (strain M64)</name>
    <name type="common">Mycoplasma fermentans</name>
    <dbReference type="NCBI Taxonomy" id="943945"/>
    <lineage>
        <taxon>Bacteria</taxon>
        <taxon>Bacillati</taxon>
        <taxon>Mycoplasmatota</taxon>
        <taxon>Mycoplasmoidales</taxon>
        <taxon>Metamycoplasmataceae</taxon>
        <taxon>Mycoplasmopsis</taxon>
    </lineage>
</organism>
<evidence type="ECO:0000313" key="2">
    <source>
        <dbReference type="EMBL" id="ADV34816.1"/>
    </source>
</evidence>
<dbReference type="Proteomes" id="UP000007473">
    <property type="component" value="Chromosome"/>
</dbReference>
<keyword evidence="1" id="KW-0472">Membrane</keyword>
<dbReference type="EMBL" id="CP002458">
    <property type="protein sequence ID" value="ADV34816.1"/>
    <property type="molecule type" value="Genomic_DNA"/>
</dbReference>
<proteinExistence type="predicted"/>
<gene>
    <name evidence="2" type="ordered locus">MfeM64YM_0821</name>
</gene>
<keyword evidence="1" id="KW-0812">Transmembrane</keyword>
<protein>
    <submittedName>
        <fullName evidence="2">Uncharacterized protein</fullName>
    </submittedName>
</protein>
<dbReference type="AlphaFoldDB" id="A0AB32XD63"/>
<reference evidence="2 3" key="1">
    <citation type="journal article" date="2011" name="J. Bacteriol.">
        <title>Genome sequence of the repetitive-sequence-rich Mycoplasma fermentans strain M64.</title>
        <authorList>
            <person name="Shu H.W."/>
            <person name="Liu T.T."/>
            <person name="Chang H.Y."/>
            <person name="Liu Y.M."/>
            <person name="Wu K.M."/>
            <person name="Shu H.Y."/>
            <person name="Tsai S.F."/>
            <person name="Hsiao K.J."/>
            <person name="Hu W.S."/>
            <person name="Ng W.V."/>
        </authorList>
    </citation>
    <scope>NUCLEOTIDE SEQUENCE [LARGE SCALE GENOMIC DNA]</scope>
    <source>
        <strain evidence="2 3">M64</strain>
    </source>
</reference>
<evidence type="ECO:0000313" key="3">
    <source>
        <dbReference type="Proteomes" id="UP000007473"/>
    </source>
</evidence>
<keyword evidence="1" id="KW-1133">Transmembrane helix</keyword>
<name>A0AB32XD63_MYCFM</name>
<evidence type="ECO:0000256" key="1">
    <source>
        <dbReference type="SAM" id="Phobius"/>
    </source>
</evidence>
<accession>A0AB32XD63</accession>